<dbReference type="CDD" id="cd00429">
    <property type="entry name" value="RPE"/>
    <property type="match status" value="1"/>
</dbReference>
<dbReference type="AlphaFoldDB" id="A0A3B1DBC1"/>
<dbReference type="NCBIfam" id="NF004076">
    <property type="entry name" value="PRK05581.1-4"/>
    <property type="match status" value="1"/>
</dbReference>
<dbReference type="InterPro" id="IPR000056">
    <property type="entry name" value="Ribul_P_3_epim-like"/>
</dbReference>
<dbReference type="GO" id="GO:0006098">
    <property type="term" value="P:pentose-phosphate shunt"/>
    <property type="evidence" value="ECO:0007669"/>
    <property type="project" value="InterPro"/>
</dbReference>
<accession>A0A3B1DBC1</accession>
<evidence type="ECO:0000256" key="6">
    <source>
        <dbReference type="ARBA" id="ARBA00009541"/>
    </source>
</evidence>
<protein>
    <recommendedName>
        <fullName evidence="7">ribulose-phosphate 3-epimerase</fullName>
        <ecNumber evidence="7">5.1.3.1</ecNumber>
    </recommendedName>
</protein>
<dbReference type="HAMAP" id="MF_02227">
    <property type="entry name" value="RPE"/>
    <property type="match status" value="1"/>
</dbReference>
<evidence type="ECO:0000256" key="2">
    <source>
        <dbReference type="ARBA" id="ARBA00001936"/>
    </source>
</evidence>
<dbReference type="FunFam" id="3.20.20.70:FF:000004">
    <property type="entry name" value="Ribulose-phosphate 3-epimerase"/>
    <property type="match status" value="1"/>
</dbReference>
<gene>
    <name evidence="10" type="ORF">MNBD_NITROSPINAE04-2653</name>
</gene>
<comment type="similarity">
    <text evidence="6">Belongs to the ribulose-phosphate 3-epimerase family.</text>
</comment>
<name>A0A3B1DBC1_9ZZZZ</name>
<dbReference type="EC" id="5.1.3.1" evidence="7"/>
<evidence type="ECO:0000313" key="10">
    <source>
        <dbReference type="EMBL" id="VAX25967.1"/>
    </source>
</evidence>
<comment type="cofactor">
    <cofactor evidence="3">
        <name>Co(2+)</name>
        <dbReference type="ChEBI" id="CHEBI:48828"/>
    </cofactor>
</comment>
<evidence type="ECO:0000256" key="5">
    <source>
        <dbReference type="ARBA" id="ARBA00001954"/>
    </source>
</evidence>
<evidence type="ECO:0000256" key="9">
    <source>
        <dbReference type="ARBA" id="ARBA00023235"/>
    </source>
</evidence>
<evidence type="ECO:0000256" key="4">
    <source>
        <dbReference type="ARBA" id="ARBA00001947"/>
    </source>
</evidence>
<dbReference type="PANTHER" id="PTHR11749">
    <property type="entry name" value="RIBULOSE-5-PHOSPHATE-3-EPIMERASE"/>
    <property type="match status" value="1"/>
</dbReference>
<comment type="catalytic activity">
    <reaction evidence="1">
        <text>D-ribulose 5-phosphate = D-xylulose 5-phosphate</text>
        <dbReference type="Rhea" id="RHEA:13677"/>
        <dbReference type="ChEBI" id="CHEBI:57737"/>
        <dbReference type="ChEBI" id="CHEBI:58121"/>
        <dbReference type="EC" id="5.1.3.1"/>
    </reaction>
</comment>
<dbReference type="PROSITE" id="PS01085">
    <property type="entry name" value="RIBUL_P_3_EPIMER_1"/>
    <property type="match status" value="1"/>
</dbReference>
<dbReference type="GO" id="GO:0004750">
    <property type="term" value="F:D-ribulose-phosphate 3-epimerase activity"/>
    <property type="evidence" value="ECO:0007669"/>
    <property type="project" value="UniProtKB-EC"/>
</dbReference>
<dbReference type="PIRSF" id="PIRSF001461">
    <property type="entry name" value="RPE"/>
    <property type="match status" value="1"/>
</dbReference>
<keyword evidence="8" id="KW-0479">Metal-binding</keyword>
<sequence>MTNRTILVAPSILSADFSKLGDEIKAVDKAGADWIHIDVMDGHFVPNITIGPLVVEAIKPHTSLPLDVHLMIENADRYIPDFIKAGADIITVHVEACPHLHRTVTSIKELGVKAGVALNPATGLDTIESILPEIDMALLMSVNPGFGGQSFIMGALEKTRRLKEMIDGMGLNIDIEMDGGVKPDNSSLVRSAGVNALVAGSAIFKSADYKAAIEAIRG</sequence>
<dbReference type="GO" id="GO:0005975">
    <property type="term" value="P:carbohydrate metabolic process"/>
    <property type="evidence" value="ECO:0007669"/>
    <property type="project" value="InterPro"/>
</dbReference>
<dbReference type="EMBL" id="UOGA01000320">
    <property type="protein sequence ID" value="VAX25967.1"/>
    <property type="molecule type" value="Genomic_DNA"/>
</dbReference>
<proteinExistence type="inferred from homology"/>
<organism evidence="10">
    <name type="scientific">hydrothermal vent metagenome</name>
    <dbReference type="NCBI Taxonomy" id="652676"/>
    <lineage>
        <taxon>unclassified sequences</taxon>
        <taxon>metagenomes</taxon>
        <taxon>ecological metagenomes</taxon>
    </lineage>
</organism>
<reference evidence="10" key="1">
    <citation type="submission" date="2018-06" db="EMBL/GenBank/DDBJ databases">
        <authorList>
            <person name="Zhirakovskaya E."/>
        </authorList>
    </citation>
    <scope>NUCLEOTIDE SEQUENCE</scope>
</reference>
<keyword evidence="9 10" id="KW-0413">Isomerase</keyword>
<dbReference type="Gene3D" id="3.20.20.70">
    <property type="entry name" value="Aldolase class I"/>
    <property type="match status" value="1"/>
</dbReference>
<dbReference type="GO" id="GO:0005737">
    <property type="term" value="C:cytoplasm"/>
    <property type="evidence" value="ECO:0007669"/>
    <property type="project" value="UniProtKB-ARBA"/>
</dbReference>
<dbReference type="SUPFAM" id="SSF51366">
    <property type="entry name" value="Ribulose-phoshate binding barrel"/>
    <property type="match status" value="1"/>
</dbReference>
<evidence type="ECO:0000256" key="1">
    <source>
        <dbReference type="ARBA" id="ARBA00001782"/>
    </source>
</evidence>
<dbReference type="InterPro" id="IPR011060">
    <property type="entry name" value="RibuloseP-bd_barrel"/>
</dbReference>
<dbReference type="InterPro" id="IPR026019">
    <property type="entry name" value="Ribul_P_3_epim"/>
</dbReference>
<evidence type="ECO:0000256" key="8">
    <source>
        <dbReference type="ARBA" id="ARBA00022723"/>
    </source>
</evidence>
<dbReference type="Pfam" id="PF00834">
    <property type="entry name" value="Ribul_P_3_epim"/>
    <property type="match status" value="1"/>
</dbReference>
<evidence type="ECO:0000256" key="7">
    <source>
        <dbReference type="ARBA" id="ARBA00013188"/>
    </source>
</evidence>
<evidence type="ECO:0000256" key="3">
    <source>
        <dbReference type="ARBA" id="ARBA00001941"/>
    </source>
</evidence>
<comment type="cofactor">
    <cofactor evidence="4">
        <name>Zn(2+)</name>
        <dbReference type="ChEBI" id="CHEBI:29105"/>
    </cofactor>
</comment>
<comment type="cofactor">
    <cofactor evidence="5">
        <name>Fe(2+)</name>
        <dbReference type="ChEBI" id="CHEBI:29033"/>
    </cofactor>
</comment>
<dbReference type="NCBIfam" id="TIGR01163">
    <property type="entry name" value="rpe"/>
    <property type="match status" value="1"/>
</dbReference>
<comment type="cofactor">
    <cofactor evidence="2">
        <name>Mn(2+)</name>
        <dbReference type="ChEBI" id="CHEBI:29035"/>
    </cofactor>
</comment>
<dbReference type="InterPro" id="IPR013785">
    <property type="entry name" value="Aldolase_TIM"/>
</dbReference>
<dbReference type="GO" id="GO:0046872">
    <property type="term" value="F:metal ion binding"/>
    <property type="evidence" value="ECO:0007669"/>
    <property type="project" value="UniProtKB-KW"/>
</dbReference>